<protein>
    <submittedName>
        <fullName evidence="1">Uncharacterized protein</fullName>
    </submittedName>
</protein>
<accession>A0ACB8SHW6</accession>
<evidence type="ECO:0000313" key="1">
    <source>
        <dbReference type="EMBL" id="KAI0055530.1"/>
    </source>
</evidence>
<proteinExistence type="predicted"/>
<dbReference type="Proteomes" id="UP000814140">
    <property type="component" value="Unassembled WGS sequence"/>
</dbReference>
<dbReference type="EMBL" id="MU277288">
    <property type="protein sequence ID" value="KAI0055530.1"/>
    <property type="molecule type" value="Genomic_DNA"/>
</dbReference>
<reference evidence="1" key="2">
    <citation type="journal article" date="2022" name="New Phytol.">
        <title>Evolutionary transition to the ectomycorrhizal habit in the genomes of a hyperdiverse lineage of mushroom-forming fungi.</title>
        <authorList>
            <person name="Looney B."/>
            <person name="Miyauchi S."/>
            <person name="Morin E."/>
            <person name="Drula E."/>
            <person name="Courty P.E."/>
            <person name="Kohler A."/>
            <person name="Kuo A."/>
            <person name="LaButti K."/>
            <person name="Pangilinan J."/>
            <person name="Lipzen A."/>
            <person name="Riley R."/>
            <person name="Andreopoulos W."/>
            <person name="He G."/>
            <person name="Johnson J."/>
            <person name="Nolan M."/>
            <person name="Tritt A."/>
            <person name="Barry K.W."/>
            <person name="Grigoriev I.V."/>
            <person name="Nagy L.G."/>
            <person name="Hibbett D."/>
            <person name="Henrissat B."/>
            <person name="Matheny P.B."/>
            <person name="Labbe J."/>
            <person name="Martin F.M."/>
        </authorList>
    </citation>
    <scope>NUCLEOTIDE SEQUENCE</scope>
    <source>
        <strain evidence="1">HHB10654</strain>
    </source>
</reference>
<evidence type="ECO:0000313" key="2">
    <source>
        <dbReference type="Proteomes" id="UP000814140"/>
    </source>
</evidence>
<keyword evidence="2" id="KW-1185">Reference proteome</keyword>
<name>A0ACB8SHW6_9AGAM</name>
<sequence>MRRLSALVDQVHELARSAPVQHRKPILSRVAELRAAYKKQQERCIDFLQLTQEYADRYLADISDEVRSQGAVLRALEQRLRMAKDLRAEVINLQNAFEKWTCGQLKSVRKSVLSIAIPDDVKLVEEMDKILKTIKMCYKELDKFWIGEVRRVTKAVKTCRMNKEDLDQWNSFQKALSEASGIDEVGSTLV</sequence>
<gene>
    <name evidence="1" type="ORF">BV25DRAFT_167734</name>
</gene>
<comment type="caution">
    <text evidence="1">The sequence shown here is derived from an EMBL/GenBank/DDBJ whole genome shotgun (WGS) entry which is preliminary data.</text>
</comment>
<organism evidence="1 2">
    <name type="scientific">Artomyces pyxidatus</name>
    <dbReference type="NCBI Taxonomy" id="48021"/>
    <lineage>
        <taxon>Eukaryota</taxon>
        <taxon>Fungi</taxon>
        <taxon>Dikarya</taxon>
        <taxon>Basidiomycota</taxon>
        <taxon>Agaricomycotina</taxon>
        <taxon>Agaricomycetes</taxon>
        <taxon>Russulales</taxon>
        <taxon>Auriscalpiaceae</taxon>
        <taxon>Artomyces</taxon>
    </lineage>
</organism>
<reference evidence="1" key="1">
    <citation type="submission" date="2021-03" db="EMBL/GenBank/DDBJ databases">
        <authorList>
            <consortium name="DOE Joint Genome Institute"/>
            <person name="Ahrendt S."/>
            <person name="Looney B.P."/>
            <person name="Miyauchi S."/>
            <person name="Morin E."/>
            <person name="Drula E."/>
            <person name="Courty P.E."/>
            <person name="Chicoki N."/>
            <person name="Fauchery L."/>
            <person name="Kohler A."/>
            <person name="Kuo A."/>
            <person name="Labutti K."/>
            <person name="Pangilinan J."/>
            <person name="Lipzen A."/>
            <person name="Riley R."/>
            <person name="Andreopoulos W."/>
            <person name="He G."/>
            <person name="Johnson J."/>
            <person name="Barry K.W."/>
            <person name="Grigoriev I.V."/>
            <person name="Nagy L."/>
            <person name="Hibbett D."/>
            <person name="Henrissat B."/>
            <person name="Matheny P.B."/>
            <person name="Labbe J."/>
            <person name="Martin F."/>
        </authorList>
    </citation>
    <scope>NUCLEOTIDE SEQUENCE</scope>
    <source>
        <strain evidence="1">HHB10654</strain>
    </source>
</reference>